<comment type="caution">
    <text evidence="2">The sequence shown here is derived from an EMBL/GenBank/DDBJ whole genome shotgun (WGS) entry which is preliminary data.</text>
</comment>
<dbReference type="RefSeq" id="WP_131635746.1">
    <property type="nucleotide sequence ID" value="NZ_SJOO01000015.1"/>
</dbReference>
<gene>
    <name evidence="2" type="ORF">E0L20_21665</name>
</gene>
<dbReference type="SUPFAM" id="SSF52540">
    <property type="entry name" value="P-loop containing nucleoside triphosphate hydrolases"/>
    <property type="match status" value="1"/>
</dbReference>
<dbReference type="InterPro" id="IPR003959">
    <property type="entry name" value="ATPase_AAA_core"/>
</dbReference>
<dbReference type="Pfam" id="PF00004">
    <property type="entry name" value="AAA"/>
    <property type="match status" value="1"/>
</dbReference>
<evidence type="ECO:0000313" key="2">
    <source>
        <dbReference type="EMBL" id="TCB88237.1"/>
    </source>
</evidence>
<accession>A0A4R0FXM3</accession>
<dbReference type="Gene3D" id="3.40.50.300">
    <property type="entry name" value="P-loop containing nucleotide triphosphate hydrolases"/>
    <property type="match status" value="1"/>
</dbReference>
<dbReference type="InterPro" id="IPR003593">
    <property type="entry name" value="AAA+_ATPase"/>
</dbReference>
<reference evidence="2 3" key="1">
    <citation type="submission" date="2019-02" db="EMBL/GenBank/DDBJ databases">
        <title>The draft genome of Enterobacter spp. strains.</title>
        <authorList>
            <person name="Wang C."/>
            <person name="Feng Y."/>
            <person name="Zong Z."/>
        </authorList>
    </citation>
    <scope>NUCLEOTIDE SEQUENCE [LARGE SCALE GENOMIC DNA]</scope>
    <source>
        <strain evidence="2 3">WCHEW120002</strain>
    </source>
</reference>
<feature type="domain" description="AAA+ ATPase" evidence="1">
    <location>
        <begin position="227"/>
        <end position="410"/>
    </location>
</feature>
<dbReference type="GO" id="GO:0005524">
    <property type="term" value="F:ATP binding"/>
    <property type="evidence" value="ECO:0007669"/>
    <property type="project" value="InterPro"/>
</dbReference>
<dbReference type="EMBL" id="SJOO01000015">
    <property type="protein sequence ID" value="TCB88237.1"/>
    <property type="molecule type" value="Genomic_DNA"/>
</dbReference>
<dbReference type="InterPro" id="IPR027417">
    <property type="entry name" value="P-loop_NTPase"/>
</dbReference>
<evidence type="ECO:0000313" key="3">
    <source>
        <dbReference type="Proteomes" id="UP000291424"/>
    </source>
</evidence>
<name>A0A4R0FXM3_9ENTR</name>
<dbReference type="GO" id="GO:0016887">
    <property type="term" value="F:ATP hydrolysis activity"/>
    <property type="evidence" value="ECO:0007669"/>
    <property type="project" value="InterPro"/>
</dbReference>
<protein>
    <submittedName>
        <fullName evidence="2">AAA family ATPase</fullName>
    </submittedName>
</protein>
<evidence type="ECO:0000259" key="1">
    <source>
        <dbReference type="SMART" id="SM00382"/>
    </source>
</evidence>
<proteinExistence type="predicted"/>
<dbReference type="SMART" id="SM00382">
    <property type="entry name" value="AAA"/>
    <property type="match status" value="1"/>
</dbReference>
<sequence>MSLSTFLLKCLGPIGRIVMPKAKQIYAEHTAGNKPDEAIELQLDKFLNEALGRLGVVDDSKPWWSTAMNALGKAAVQPESFKRPHIQKWLTQQETQYLLKQLIRDKLTGNEYSQESLNILVSSYIEESFESKQYAISIITTALAVLEASVLGSIKDKGTAAIVQAYGDKQLEFLSSLRENLNHLIPDDIRQIVRIAQNNAESIQCDIGGIQIERTAFLQDINNLIKSVQFIQVRGLPGSGKSVLLKQLAQQALDKGPVLFLRAEQLEGKSWFSYASTQGLSAQPLFQLLSQIEKVGTPVIFIDAIDRTEKEQQPIILDIIRTIIQSPELANWRIVASLRDTSVDALQHWLGDTVNGMTLGTVSLNNLSNEEAETLAAANPLLRSLLFSSTQLEDIVRRPFFAKVLHQNYTIDPQSTFQPRSEVDLIAQWWQRGGYNETGQFAVERQRQLIELAKLQAHALNKPIKMNQLSTMMHIDAMKSDGLLDSVRDGISVRFTHDIFFEWAFLHVIAECEERWVDEIRSCGEPPALARTIELAAQWEYNYGENWAAWLALTQSSGLRTQWLRAWLLGPLGLPDFAKQQDPYTRAIFADGCQLFKKALVWFQATKITPNESINTFAFPSETQQQYAYLVSWPSDYLLWRRFIEFILAHISIVPKRLYPDILAVFEVWQNVFFCTANPITHKLLLQCNIWLNDIDNINYRDNWNANSFDWHEIPELEKFRKSLRRLIFLSSKAEPEIVSTYLLNSGRSNTLRRDVFDDVLTLCPILAQSHPSEIVNITLACLKEELPEEQLAREAADNKRDRERRITIQAKPESERTSQEQAYLNNFSLFTTVGVSHYDWDRLCLDDGFRNFYPPTPRREPFQSLFQHSPNEALALVRELCNHATMAWRQMHTCSRDTQGTPIPLELTFCWGHQKFWGNAREFQWFRAARASHVIGCALMALEQWCYEELMRARPLDDLLEQVVIGHDNIAILGVAAMLTLHTKTVSPATLPLLTSQRVLSADQQRMHQDLISCSGMFSSDGQTDPSLIGTTSTASIQPERQQTLTSLISSHFIKGDEYSDILKKNILSFTDNLPFEYEELRDRPECISRLRTEALKYAELVDWNNYNFHEVENRPDLIAVSHTSSFSSTPESLAKRETASKFINATRLLSWCLKCLEKKALLDTFSIPEAIAVGRQIDTSDVMIYSADESEETHLAIYRGALSAIAAVILTFRQETTPSNIHWARDILMRVLKRKEIKDTFWTPDAITIDHPAIFAAQGLAAELRENAHQYEIARSLLILITHPLKAVTLAALKEACDLWSTAPKLTWVALVLAFSRNCASIHSLQDTRKKGDINLPSPEAEIEINALLEFYEGGSEWPKLPLIPAPWVKRNNLNIQNHNKDNPTESDEEKNASDIIWLAADAAKALSLVPVESIMASDRKEDFLIFLQSALNWTVQEYEVNGEQSKGGNYSRHDTFEWSQSLGTTLSLVAGLIPFSSFNTRFLIPILEIEDSHCLELLYPLVNGYVCHYVYDALTIPSDTVIILNICLDRFLKLPEFDSNSFLKGKLNNFQYQGLIDALMFVSVEKAEKSARYANGDWSELPLILPVIDHFIRAVGGLIPIMERFLTLCERAKVTYPADMFADQIISVLNQGPDSLQGWHSTLLLERIAALVEYFAHRNTPMSVDLSQKLLRILDVLVDMGDRRSSLLQLNESFRDIRL</sequence>
<organism evidence="2 3">
    <name type="scientific">Enterobacter wuhouensis</name>
    <dbReference type="NCBI Taxonomy" id="2529381"/>
    <lineage>
        <taxon>Bacteria</taxon>
        <taxon>Pseudomonadati</taxon>
        <taxon>Pseudomonadota</taxon>
        <taxon>Gammaproteobacteria</taxon>
        <taxon>Enterobacterales</taxon>
        <taxon>Enterobacteriaceae</taxon>
        <taxon>Enterobacter</taxon>
    </lineage>
</organism>
<dbReference type="Proteomes" id="UP000291424">
    <property type="component" value="Unassembled WGS sequence"/>
</dbReference>
<dbReference type="OrthoDB" id="7591734at2"/>